<organism evidence="2 3">
    <name type="scientific">Hebeloma cylindrosporum</name>
    <dbReference type="NCBI Taxonomy" id="76867"/>
    <lineage>
        <taxon>Eukaryota</taxon>
        <taxon>Fungi</taxon>
        <taxon>Dikarya</taxon>
        <taxon>Basidiomycota</taxon>
        <taxon>Agaricomycotina</taxon>
        <taxon>Agaricomycetes</taxon>
        <taxon>Agaricomycetidae</taxon>
        <taxon>Agaricales</taxon>
        <taxon>Agaricineae</taxon>
        <taxon>Hymenogastraceae</taxon>
        <taxon>Hebeloma</taxon>
    </lineage>
</organism>
<gene>
    <name evidence="2" type="ORF">M413DRAFT_388547</name>
</gene>
<name>A0A0C3CJ77_HEBCY</name>
<evidence type="ECO:0000256" key="1">
    <source>
        <dbReference type="SAM" id="Phobius"/>
    </source>
</evidence>
<evidence type="ECO:0000313" key="2">
    <source>
        <dbReference type="EMBL" id="KIM43781.1"/>
    </source>
</evidence>
<accession>A0A0C3CJ77</accession>
<dbReference type="OrthoDB" id="3239304at2759"/>
<reference evidence="2 3" key="1">
    <citation type="submission" date="2014-04" db="EMBL/GenBank/DDBJ databases">
        <authorList>
            <consortium name="DOE Joint Genome Institute"/>
            <person name="Kuo A."/>
            <person name="Gay G."/>
            <person name="Dore J."/>
            <person name="Kohler A."/>
            <person name="Nagy L.G."/>
            <person name="Floudas D."/>
            <person name="Copeland A."/>
            <person name="Barry K.W."/>
            <person name="Cichocki N."/>
            <person name="Veneault-Fourrey C."/>
            <person name="LaButti K."/>
            <person name="Lindquist E.A."/>
            <person name="Lipzen A."/>
            <person name="Lundell T."/>
            <person name="Morin E."/>
            <person name="Murat C."/>
            <person name="Sun H."/>
            <person name="Tunlid A."/>
            <person name="Henrissat B."/>
            <person name="Grigoriev I.V."/>
            <person name="Hibbett D.S."/>
            <person name="Martin F."/>
            <person name="Nordberg H.P."/>
            <person name="Cantor M.N."/>
            <person name="Hua S.X."/>
        </authorList>
    </citation>
    <scope>NUCLEOTIDE SEQUENCE [LARGE SCALE GENOMIC DNA]</scope>
    <source>
        <strain evidence="3">h7</strain>
    </source>
</reference>
<feature type="transmembrane region" description="Helical" evidence="1">
    <location>
        <begin position="110"/>
        <end position="134"/>
    </location>
</feature>
<dbReference type="HOGENOM" id="CLU_1310280_0_0_1"/>
<keyword evidence="1" id="KW-0812">Transmembrane</keyword>
<keyword evidence="1" id="KW-1133">Transmembrane helix</keyword>
<dbReference type="AlphaFoldDB" id="A0A0C3CJ77"/>
<proteinExistence type="predicted"/>
<dbReference type="EMBL" id="KN831775">
    <property type="protein sequence ID" value="KIM43781.1"/>
    <property type="molecule type" value="Genomic_DNA"/>
</dbReference>
<dbReference type="Proteomes" id="UP000053424">
    <property type="component" value="Unassembled WGS sequence"/>
</dbReference>
<sequence length="210" mass="23048">MPSTQETYRDSSVFSSTETLQGAPQTRTVYILRCIPARMAVFSTAIPLLIFSSAFSSAGWKVLEHLDKYLTDIQKVAISFHMISCVFIWGASIVGIYAAGMNKKPGHPQLFAALLLGHILLGVASGAWCLQIIFATAHTGDRETTCAAMTGYWTLICRNQVLVKAFSLVAFLVIWIFEIAAIYAANRFAKQLREEDVGKSVSSPTNPEYA</sequence>
<keyword evidence="1" id="KW-0472">Membrane</keyword>
<feature type="transmembrane region" description="Helical" evidence="1">
    <location>
        <begin position="78"/>
        <end position="98"/>
    </location>
</feature>
<evidence type="ECO:0008006" key="4">
    <source>
        <dbReference type="Google" id="ProtNLM"/>
    </source>
</evidence>
<dbReference type="STRING" id="686832.A0A0C3CJ77"/>
<feature type="transmembrane region" description="Helical" evidence="1">
    <location>
        <begin position="165"/>
        <end position="185"/>
    </location>
</feature>
<protein>
    <recommendedName>
        <fullName evidence="4">MARVEL domain-containing protein</fullName>
    </recommendedName>
</protein>
<feature type="transmembrane region" description="Helical" evidence="1">
    <location>
        <begin position="39"/>
        <end position="58"/>
    </location>
</feature>
<reference evidence="3" key="2">
    <citation type="submission" date="2015-01" db="EMBL/GenBank/DDBJ databases">
        <title>Evolutionary Origins and Diversification of the Mycorrhizal Mutualists.</title>
        <authorList>
            <consortium name="DOE Joint Genome Institute"/>
            <consortium name="Mycorrhizal Genomics Consortium"/>
            <person name="Kohler A."/>
            <person name="Kuo A."/>
            <person name="Nagy L.G."/>
            <person name="Floudas D."/>
            <person name="Copeland A."/>
            <person name="Barry K.W."/>
            <person name="Cichocki N."/>
            <person name="Veneault-Fourrey C."/>
            <person name="LaButti K."/>
            <person name="Lindquist E.A."/>
            <person name="Lipzen A."/>
            <person name="Lundell T."/>
            <person name="Morin E."/>
            <person name="Murat C."/>
            <person name="Riley R."/>
            <person name="Ohm R."/>
            <person name="Sun H."/>
            <person name="Tunlid A."/>
            <person name="Henrissat B."/>
            <person name="Grigoriev I.V."/>
            <person name="Hibbett D.S."/>
            <person name="Martin F."/>
        </authorList>
    </citation>
    <scope>NUCLEOTIDE SEQUENCE [LARGE SCALE GENOMIC DNA]</scope>
    <source>
        <strain evidence="3">h7</strain>
    </source>
</reference>
<evidence type="ECO:0000313" key="3">
    <source>
        <dbReference type="Proteomes" id="UP000053424"/>
    </source>
</evidence>
<keyword evidence="3" id="KW-1185">Reference proteome</keyword>